<dbReference type="RefSeq" id="WP_074844997.1">
    <property type="nucleotide sequence ID" value="NZ_FOOE01000006.1"/>
</dbReference>
<dbReference type="PANTHER" id="PTHR30153:SF2">
    <property type="entry name" value="REPLICATIVE DNA HELICASE"/>
    <property type="match status" value="1"/>
</dbReference>
<dbReference type="InterPro" id="IPR016136">
    <property type="entry name" value="DNA_helicase_N/primase_C"/>
</dbReference>
<comment type="catalytic activity">
    <reaction evidence="10">
        <text>ATP + H2O = ADP + phosphate + H(+)</text>
        <dbReference type="Rhea" id="RHEA:13065"/>
        <dbReference type="ChEBI" id="CHEBI:15377"/>
        <dbReference type="ChEBI" id="CHEBI:15378"/>
        <dbReference type="ChEBI" id="CHEBI:30616"/>
        <dbReference type="ChEBI" id="CHEBI:43474"/>
        <dbReference type="ChEBI" id="CHEBI:456216"/>
        <dbReference type="EC" id="5.6.2.3"/>
    </reaction>
</comment>
<dbReference type="GO" id="GO:0005829">
    <property type="term" value="C:cytosol"/>
    <property type="evidence" value="ECO:0007669"/>
    <property type="project" value="TreeGrafter"/>
</dbReference>
<reference evidence="12 13" key="1">
    <citation type="submission" date="2016-10" db="EMBL/GenBank/DDBJ databases">
        <authorList>
            <person name="de Groot N.N."/>
        </authorList>
    </citation>
    <scope>NUCLEOTIDE SEQUENCE [LARGE SCALE GENOMIC DNA]</scope>
    <source>
        <strain evidence="12 13">NLAE-zl-G419</strain>
    </source>
</reference>
<organism evidence="12 13">
    <name type="scientific">Clostridium cadaveris</name>
    <dbReference type="NCBI Taxonomy" id="1529"/>
    <lineage>
        <taxon>Bacteria</taxon>
        <taxon>Bacillati</taxon>
        <taxon>Bacillota</taxon>
        <taxon>Clostridia</taxon>
        <taxon>Eubacteriales</taxon>
        <taxon>Clostridiaceae</taxon>
        <taxon>Clostridium</taxon>
    </lineage>
</organism>
<sequence>METSDRFSLEAERSILGECLKSKECFEKLLNLGVVSEDFYNTNHQKIYNALLNTYSKNDSTDVVLVARENKDISIGDLSQLLAESAPIDLKAHVKILMDLSVNRQYLNLAKEIQKGTHENIGDYIKKESEKISLLKSRIESDNTIITMNRIKPVDIYKAEKIKTGFKDIDKRILGFITGSLVVITGYNGNGKSTLINQMCIAESLSQGYKVFAYSPELTNSNLKSWLYPTIAIPEHFITKNYYGEEYKTIGNIGIKAIDEWINDKLYIYSDDSITSNEKQLLRDMEYMVKAKDVRVFIIDNLMKIDLEGSYKNELVAQKQFVNRLKEFARKYNAVVHLVSHPKKPNKDNPNKITKFDVAGSGDITNLADYVLSVTRVTNEMRETAKLRNVVLKDSIVKVMKDRPKGTSEFGIDLSFNSVRKRFYYYQDELNKDYGYTKEITQVECETIPFA</sequence>
<dbReference type="InterPro" id="IPR007694">
    <property type="entry name" value="DNA_helicase_DnaB-like_C"/>
</dbReference>
<dbReference type="EMBL" id="FOOE01000006">
    <property type="protein sequence ID" value="SFF68148.1"/>
    <property type="molecule type" value="Genomic_DNA"/>
</dbReference>
<proteinExistence type="inferred from homology"/>
<dbReference type="PROSITE" id="PS51199">
    <property type="entry name" value="SF4_HELICASE"/>
    <property type="match status" value="1"/>
</dbReference>
<dbReference type="SUPFAM" id="SSF48024">
    <property type="entry name" value="N-terminal domain of DnaB helicase"/>
    <property type="match status" value="1"/>
</dbReference>
<dbReference type="InterPro" id="IPR027417">
    <property type="entry name" value="P-loop_NTPase"/>
</dbReference>
<gene>
    <name evidence="12" type="ORF">SAMN04487885_106119</name>
</gene>
<dbReference type="OrthoDB" id="1634483at2"/>
<dbReference type="Pfam" id="PF03796">
    <property type="entry name" value="DnaB_C"/>
    <property type="match status" value="1"/>
</dbReference>
<name>A0A1I2KP85_9CLOT</name>
<dbReference type="GO" id="GO:0005524">
    <property type="term" value="F:ATP binding"/>
    <property type="evidence" value="ECO:0007669"/>
    <property type="project" value="UniProtKB-KW"/>
</dbReference>
<dbReference type="SUPFAM" id="SSF52540">
    <property type="entry name" value="P-loop containing nucleoside triphosphate hydrolases"/>
    <property type="match status" value="1"/>
</dbReference>
<dbReference type="GO" id="GO:0006260">
    <property type="term" value="P:DNA replication"/>
    <property type="evidence" value="ECO:0007669"/>
    <property type="project" value="UniProtKB-KW"/>
</dbReference>
<evidence type="ECO:0000259" key="11">
    <source>
        <dbReference type="PROSITE" id="PS51199"/>
    </source>
</evidence>
<evidence type="ECO:0000256" key="5">
    <source>
        <dbReference type="ARBA" id="ARBA00022806"/>
    </source>
</evidence>
<protein>
    <recommendedName>
        <fullName evidence="9">DNA 5'-3' helicase</fullName>
        <ecNumber evidence="9">5.6.2.3</ecNumber>
    </recommendedName>
</protein>
<evidence type="ECO:0000256" key="3">
    <source>
        <dbReference type="ARBA" id="ARBA00022741"/>
    </source>
</evidence>
<evidence type="ECO:0000256" key="9">
    <source>
        <dbReference type="ARBA" id="ARBA00044969"/>
    </source>
</evidence>
<evidence type="ECO:0000256" key="8">
    <source>
        <dbReference type="ARBA" id="ARBA00023235"/>
    </source>
</evidence>
<dbReference type="PANTHER" id="PTHR30153">
    <property type="entry name" value="REPLICATIVE DNA HELICASE DNAB"/>
    <property type="match status" value="1"/>
</dbReference>
<evidence type="ECO:0000256" key="7">
    <source>
        <dbReference type="ARBA" id="ARBA00023125"/>
    </source>
</evidence>
<dbReference type="Gene3D" id="3.40.50.300">
    <property type="entry name" value="P-loop containing nucleotide triphosphate hydrolases"/>
    <property type="match status" value="1"/>
</dbReference>
<dbReference type="GO" id="GO:0003677">
    <property type="term" value="F:DNA binding"/>
    <property type="evidence" value="ECO:0007669"/>
    <property type="project" value="UniProtKB-KW"/>
</dbReference>
<feature type="domain" description="SF4 helicase" evidence="11">
    <location>
        <begin position="155"/>
        <end position="430"/>
    </location>
</feature>
<dbReference type="AlphaFoldDB" id="A0A1I2KP85"/>
<keyword evidence="3" id="KW-0547">Nucleotide-binding</keyword>
<dbReference type="EC" id="5.6.2.3" evidence="9"/>
<keyword evidence="6" id="KW-0067">ATP-binding</keyword>
<dbReference type="STRING" id="1529.SAMN04487885_106119"/>
<dbReference type="Pfam" id="PF00772">
    <property type="entry name" value="DnaB"/>
    <property type="match status" value="1"/>
</dbReference>
<keyword evidence="5" id="KW-0347">Helicase</keyword>
<accession>A0A1I2KP85</accession>
<keyword evidence="13" id="KW-1185">Reference proteome</keyword>
<keyword evidence="7" id="KW-0238">DNA-binding</keyword>
<evidence type="ECO:0000256" key="1">
    <source>
        <dbReference type="ARBA" id="ARBA00008428"/>
    </source>
</evidence>
<evidence type="ECO:0000256" key="2">
    <source>
        <dbReference type="ARBA" id="ARBA00022705"/>
    </source>
</evidence>
<dbReference type="Proteomes" id="UP000182135">
    <property type="component" value="Unassembled WGS sequence"/>
</dbReference>
<evidence type="ECO:0000256" key="10">
    <source>
        <dbReference type="ARBA" id="ARBA00048954"/>
    </source>
</evidence>
<keyword evidence="2" id="KW-0235">DNA replication</keyword>
<evidence type="ECO:0000313" key="12">
    <source>
        <dbReference type="EMBL" id="SFF68148.1"/>
    </source>
</evidence>
<dbReference type="GO" id="GO:0043139">
    <property type="term" value="F:5'-3' DNA helicase activity"/>
    <property type="evidence" value="ECO:0007669"/>
    <property type="project" value="UniProtKB-EC"/>
</dbReference>
<dbReference type="InterPro" id="IPR036185">
    <property type="entry name" value="DNA_heli_DnaB-like_N_sf"/>
</dbReference>
<keyword evidence="4" id="KW-0378">Hydrolase</keyword>
<comment type="similarity">
    <text evidence="1">Belongs to the helicase family. DnaB subfamily.</text>
</comment>
<keyword evidence="8" id="KW-0413">Isomerase</keyword>
<dbReference type="Gene3D" id="1.10.860.10">
    <property type="entry name" value="DNAb Helicase, Chain A"/>
    <property type="match status" value="1"/>
</dbReference>
<evidence type="ECO:0000256" key="6">
    <source>
        <dbReference type="ARBA" id="ARBA00022840"/>
    </source>
</evidence>
<evidence type="ECO:0000256" key="4">
    <source>
        <dbReference type="ARBA" id="ARBA00022801"/>
    </source>
</evidence>
<dbReference type="InterPro" id="IPR007693">
    <property type="entry name" value="DNA_helicase_DnaB-like_N"/>
</dbReference>
<evidence type="ECO:0000313" key="13">
    <source>
        <dbReference type="Proteomes" id="UP000182135"/>
    </source>
</evidence>
<dbReference type="GO" id="GO:0016787">
    <property type="term" value="F:hydrolase activity"/>
    <property type="evidence" value="ECO:0007669"/>
    <property type="project" value="UniProtKB-KW"/>
</dbReference>